<evidence type="ECO:0000256" key="4">
    <source>
        <dbReference type="ARBA" id="ARBA00022694"/>
    </source>
</evidence>
<evidence type="ECO:0000256" key="8">
    <source>
        <dbReference type="HAMAP-Rule" id="MF_01161"/>
    </source>
</evidence>
<comment type="subcellular location">
    <subcellularLocation>
        <location evidence="1 8">Cytoplasm</location>
    </subcellularLocation>
</comment>
<comment type="catalytic activity">
    <reaction evidence="7 8">
        <text>cytidine(34) in tRNA(Ile2) + L-lysine + ATP = lysidine(34) in tRNA(Ile2) + AMP + diphosphate + H(+)</text>
        <dbReference type="Rhea" id="RHEA:43744"/>
        <dbReference type="Rhea" id="RHEA-COMP:10625"/>
        <dbReference type="Rhea" id="RHEA-COMP:10670"/>
        <dbReference type="ChEBI" id="CHEBI:15378"/>
        <dbReference type="ChEBI" id="CHEBI:30616"/>
        <dbReference type="ChEBI" id="CHEBI:32551"/>
        <dbReference type="ChEBI" id="CHEBI:33019"/>
        <dbReference type="ChEBI" id="CHEBI:82748"/>
        <dbReference type="ChEBI" id="CHEBI:83665"/>
        <dbReference type="ChEBI" id="CHEBI:456215"/>
        <dbReference type="EC" id="6.3.4.19"/>
    </reaction>
</comment>
<evidence type="ECO:0000256" key="1">
    <source>
        <dbReference type="ARBA" id="ARBA00004496"/>
    </source>
</evidence>
<gene>
    <name evidence="8" type="primary">tilS</name>
    <name evidence="10" type="ORF">FHS57_001915</name>
</gene>
<dbReference type="InterPro" id="IPR012795">
    <property type="entry name" value="tRNA_Ile_lys_synt_N"/>
</dbReference>
<evidence type="ECO:0000256" key="7">
    <source>
        <dbReference type="ARBA" id="ARBA00048539"/>
    </source>
</evidence>
<sequence length="444" mass="50598">MQQAFEQFIQDKALFTHENRLLLTVSGGIDSVVLAQLCHDVGYSFAIAHCNFQLRGEESEQDEHFVKTLAQTYQVPFYTTRFQTKKYADDNGISTQMAARDLRYDWFEKIRAQHQYDFILTAHHQDDVLETILLNLTRGTGLAGLHGILPKNGVIVRPLLFATRKEINAFLTNKQLTWREDSSNTSVDYVRNRLRHDVIPVLRDLNPQVAAAAFQMAERIQDVEKIVAQSIDATSRLFVSTKNDAVWLNKAVLENVSSPTEHLNYHLTEYGFSYTQAVLIWQQRNQSVGKQFLSASHQLVNDRLHWLLTPRPSAAPSPILLPADSGEVAFQEGKLQWHKLNSLATISLGSAQSAYLDFDKLTFPLRLRPWGNGDWFCPSGMQGKRKKVSDFLIDSKIPRSLKSKVWVLESANDIVWLVGHRVDERYKATENSLTICAFQFDTTT</sequence>
<dbReference type="InterPro" id="IPR012094">
    <property type="entry name" value="tRNA_Ile_lys_synt"/>
</dbReference>
<keyword evidence="2 8" id="KW-0963">Cytoplasm</keyword>
<dbReference type="Pfam" id="PF01171">
    <property type="entry name" value="ATP_bind_3"/>
    <property type="match status" value="1"/>
</dbReference>
<keyword evidence="4 8" id="KW-0819">tRNA processing</keyword>
<feature type="binding site" evidence="8">
    <location>
        <begin position="26"/>
        <end position="31"/>
    </location>
    <ligand>
        <name>ATP</name>
        <dbReference type="ChEBI" id="CHEBI:30616"/>
    </ligand>
</feature>
<dbReference type="EMBL" id="JACIBY010000003">
    <property type="protein sequence ID" value="MBB3837918.1"/>
    <property type="molecule type" value="Genomic_DNA"/>
</dbReference>
<evidence type="ECO:0000313" key="11">
    <source>
        <dbReference type="Proteomes" id="UP000541352"/>
    </source>
</evidence>
<dbReference type="NCBIfam" id="TIGR02433">
    <property type="entry name" value="lysidine_TilS_C"/>
    <property type="match status" value="1"/>
</dbReference>
<dbReference type="InterPro" id="IPR011063">
    <property type="entry name" value="TilS/TtcA_N"/>
</dbReference>
<organism evidence="10 11">
    <name type="scientific">Runella defluvii</name>
    <dbReference type="NCBI Taxonomy" id="370973"/>
    <lineage>
        <taxon>Bacteria</taxon>
        <taxon>Pseudomonadati</taxon>
        <taxon>Bacteroidota</taxon>
        <taxon>Cytophagia</taxon>
        <taxon>Cytophagales</taxon>
        <taxon>Spirosomataceae</taxon>
        <taxon>Runella</taxon>
    </lineage>
</organism>
<keyword evidence="6 8" id="KW-0067">ATP-binding</keyword>
<dbReference type="Pfam" id="PF11734">
    <property type="entry name" value="TilS_C"/>
    <property type="match status" value="1"/>
</dbReference>
<reference evidence="10 11" key="1">
    <citation type="submission" date="2020-08" db="EMBL/GenBank/DDBJ databases">
        <title>Genomic Encyclopedia of Type Strains, Phase IV (KMG-IV): sequencing the most valuable type-strain genomes for metagenomic binning, comparative biology and taxonomic classification.</title>
        <authorList>
            <person name="Goeker M."/>
        </authorList>
    </citation>
    <scope>NUCLEOTIDE SEQUENCE [LARGE SCALE GENOMIC DNA]</scope>
    <source>
        <strain evidence="10 11">DSM 17976</strain>
    </source>
</reference>
<evidence type="ECO:0000256" key="5">
    <source>
        <dbReference type="ARBA" id="ARBA00022741"/>
    </source>
</evidence>
<evidence type="ECO:0000256" key="3">
    <source>
        <dbReference type="ARBA" id="ARBA00022598"/>
    </source>
</evidence>
<evidence type="ECO:0000256" key="2">
    <source>
        <dbReference type="ARBA" id="ARBA00022490"/>
    </source>
</evidence>
<dbReference type="PANTHER" id="PTHR43033">
    <property type="entry name" value="TRNA(ILE)-LYSIDINE SYNTHASE-RELATED"/>
    <property type="match status" value="1"/>
</dbReference>
<dbReference type="GO" id="GO:0005524">
    <property type="term" value="F:ATP binding"/>
    <property type="evidence" value="ECO:0007669"/>
    <property type="project" value="UniProtKB-UniRule"/>
</dbReference>
<dbReference type="SUPFAM" id="SSF56037">
    <property type="entry name" value="PheT/TilS domain"/>
    <property type="match status" value="1"/>
</dbReference>
<dbReference type="SMART" id="SM00977">
    <property type="entry name" value="TilS_C"/>
    <property type="match status" value="1"/>
</dbReference>
<comment type="domain">
    <text evidence="8">The N-terminal region contains the highly conserved SGGXDS motif, predicted to be a P-loop motif involved in ATP binding.</text>
</comment>
<dbReference type="InterPro" id="IPR012796">
    <property type="entry name" value="Lysidine-tRNA-synth_C"/>
</dbReference>
<keyword evidence="5 8" id="KW-0547">Nucleotide-binding</keyword>
<accession>A0A7W5ZIJ0</accession>
<dbReference type="Gene3D" id="3.40.50.620">
    <property type="entry name" value="HUPs"/>
    <property type="match status" value="1"/>
</dbReference>
<dbReference type="CDD" id="cd01992">
    <property type="entry name" value="TilS_N"/>
    <property type="match status" value="1"/>
</dbReference>
<evidence type="ECO:0000313" key="10">
    <source>
        <dbReference type="EMBL" id="MBB3837918.1"/>
    </source>
</evidence>
<dbReference type="GO" id="GO:0005737">
    <property type="term" value="C:cytoplasm"/>
    <property type="evidence" value="ECO:0007669"/>
    <property type="project" value="UniProtKB-SubCell"/>
</dbReference>
<dbReference type="Proteomes" id="UP000541352">
    <property type="component" value="Unassembled WGS sequence"/>
</dbReference>
<dbReference type="GO" id="GO:0006400">
    <property type="term" value="P:tRNA modification"/>
    <property type="evidence" value="ECO:0007669"/>
    <property type="project" value="UniProtKB-UniRule"/>
</dbReference>
<evidence type="ECO:0000256" key="6">
    <source>
        <dbReference type="ARBA" id="ARBA00022840"/>
    </source>
</evidence>
<proteinExistence type="inferred from homology"/>
<dbReference type="RefSeq" id="WP_183972844.1">
    <property type="nucleotide sequence ID" value="NZ_JACIBY010000003.1"/>
</dbReference>
<comment type="caution">
    <text evidence="10">The sequence shown here is derived from an EMBL/GenBank/DDBJ whole genome shotgun (WGS) entry which is preliminary data.</text>
</comment>
<keyword evidence="11" id="KW-1185">Reference proteome</keyword>
<keyword evidence="3 8" id="KW-0436">Ligase</keyword>
<protein>
    <recommendedName>
        <fullName evidence="8">tRNA(Ile)-lysidine synthase</fullName>
        <ecNumber evidence="8">6.3.4.19</ecNumber>
    </recommendedName>
    <alternativeName>
        <fullName evidence="8">tRNA(Ile)-2-lysyl-cytidine synthase</fullName>
    </alternativeName>
    <alternativeName>
        <fullName evidence="8">tRNA(Ile)-lysidine synthetase</fullName>
    </alternativeName>
</protein>
<dbReference type="SUPFAM" id="SSF52402">
    <property type="entry name" value="Adenine nucleotide alpha hydrolases-like"/>
    <property type="match status" value="1"/>
</dbReference>
<dbReference type="EC" id="6.3.4.19" evidence="8"/>
<name>A0A7W5ZIJ0_9BACT</name>
<dbReference type="AlphaFoldDB" id="A0A7W5ZIJ0"/>
<feature type="domain" description="Lysidine-tRNA(Ile) synthetase C-terminal" evidence="9">
    <location>
        <begin position="365"/>
        <end position="435"/>
    </location>
</feature>
<comment type="function">
    <text evidence="8">Ligates lysine onto the cytidine present at position 34 of the AUA codon-specific tRNA(Ile) that contains the anticodon CAU, in an ATP-dependent manner. Cytidine is converted to lysidine, thus changing the amino acid specificity of the tRNA from methionine to isoleucine.</text>
</comment>
<dbReference type="GO" id="GO:0032267">
    <property type="term" value="F:tRNA(Ile)-lysidine synthase activity"/>
    <property type="evidence" value="ECO:0007669"/>
    <property type="project" value="UniProtKB-EC"/>
</dbReference>
<dbReference type="InterPro" id="IPR014729">
    <property type="entry name" value="Rossmann-like_a/b/a_fold"/>
</dbReference>
<dbReference type="HAMAP" id="MF_01161">
    <property type="entry name" value="tRNA_Ile_lys_synt"/>
    <property type="match status" value="1"/>
</dbReference>
<evidence type="ECO:0000259" key="9">
    <source>
        <dbReference type="SMART" id="SM00977"/>
    </source>
</evidence>
<comment type="similarity">
    <text evidence="8">Belongs to the tRNA(Ile)-lysidine synthase family.</text>
</comment>
<dbReference type="PANTHER" id="PTHR43033:SF1">
    <property type="entry name" value="TRNA(ILE)-LYSIDINE SYNTHASE-RELATED"/>
    <property type="match status" value="1"/>
</dbReference>
<dbReference type="NCBIfam" id="TIGR02432">
    <property type="entry name" value="lysidine_TilS_N"/>
    <property type="match status" value="1"/>
</dbReference>